<dbReference type="SUPFAM" id="SSF88659">
    <property type="entry name" value="Sigma3 and sigma4 domains of RNA polymerase sigma factors"/>
    <property type="match status" value="1"/>
</dbReference>
<evidence type="ECO:0000256" key="1">
    <source>
        <dbReference type="ARBA" id="ARBA00010641"/>
    </source>
</evidence>
<evidence type="ECO:0000256" key="2">
    <source>
        <dbReference type="ARBA" id="ARBA00023015"/>
    </source>
</evidence>
<evidence type="ECO:0000313" key="9">
    <source>
        <dbReference type="Proteomes" id="UP000011021"/>
    </source>
</evidence>
<comment type="caution">
    <text evidence="8">The sequence shown here is derived from an EMBL/GenBank/DDBJ whole genome shotgun (WGS) entry which is preliminary data.</text>
</comment>
<dbReference type="InterPro" id="IPR036388">
    <property type="entry name" value="WH-like_DNA-bd_sf"/>
</dbReference>
<dbReference type="NCBIfam" id="TIGR02943">
    <property type="entry name" value="Sig70_famx1"/>
    <property type="match status" value="1"/>
</dbReference>
<evidence type="ECO:0000259" key="6">
    <source>
        <dbReference type="Pfam" id="PF04542"/>
    </source>
</evidence>
<name>E7S0Q5_9BURK</name>
<dbReference type="Gene3D" id="1.10.1740.10">
    <property type="match status" value="1"/>
</dbReference>
<evidence type="ECO:0000256" key="5">
    <source>
        <dbReference type="ARBA" id="ARBA00023163"/>
    </source>
</evidence>
<keyword evidence="9" id="KW-1185">Reference proteome</keyword>
<dbReference type="InterPro" id="IPR014289">
    <property type="entry name" value="RNA_pol_sigma-24-rel"/>
</dbReference>
<proteinExistence type="inferred from homology"/>
<protein>
    <submittedName>
        <fullName evidence="8">RNA polymerase sigma-70 factor, TIGR02943 family</fullName>
    </submittedName>
</protein>
<evidence type="ECO:0000256" key="3">
    <source>
        <dbReference type="ARBA" id="ARBA00023082"/>
    </source>
</evidence>
<dbReference type="eggNOG" id="COG1595">
    <property type="taxonomic scope" value="Bacteria"/>
</dbReference>
<keyword evidence="2" id="KW-0805">Transcription regulation</keyword>
<dbReference type="PANTHER" id="PTHR43133">
    <property type="entry name" value="RNA POLYMERASE ECF-TYPE SIGMA FACTO"/>
    <property type="match status" value="1"/>
</dbReference>
<feature type="domain" description="RNA polymerase sigma factor 70 region 4 type 2" evidence="7">
    <location>
        <begin position="130"/>
        <end position="181"/>
    </location>
</feature>
<accession>E7S0Q5</accession>
<dbReference type="Pfam" id="PF08281">
    <property type="entry name" value="Sigma70_r4_2"/>
    <property type="match status" value="1"/>
</dbReference>
<dbReference type="Proteomes" id="UP000011021">
    <property type="component" value="Unassembled WGS sequence"/>
</dbReference>
<dbReference type="InterPro" id="IPR007627">
    <property type="entry name" value="RNA_pol_sigma70_r2"/>
</dbReference>
<dbReference type="GO" id="GO:0016987">
    <property type="term" value="F:sigma factor activity"/>
    <property type="evidence" value="ECO:0007669"/>
    <property type="project" value="UniProtKB-KW"/>
</dbReference>
<evidence type="ECO:0000313" key="8">
    <source>
        <dbReference type="EMBL" id="EFV93720.1"/>
    </source>
</evidence>
<dbReference type="InterPro" id="IPR013249">
    <property type="entry name" value="RNA_pol_sigma70_r4_t2"/>
</dbReference>
<dbReference type="Gene3D" id="1.10.10.10">
    <property type="entry name" value="Winged helix-like DNA-binding domain superfamily/Winged helix DNA-binding domain"/>
    <property type="match status" value="1"/>
</dbReference>
<dbReference type="GO" id="GO:0003677">
    <property type="term" value="F:DNA binding"/>
    <property type="evidence" value="ECO:0007669"/>
    <property type="project" value="UniProtKB-KW"/>
</dbReference>
<dbReference type="SUPFAM" id="SSF88946">
    <property type="entry name" value="Sigma2 domain of RNA polymerase sigma factors"/>
    <property type="match status" value="1"/>
</dbReference>
<dbReference type="InterPro" id="IPR013325">
    <property type="entry name" value="RNA_pol_sigma_r2"/>
</dbReference>
<dbReference type="AlphaFoldDB" id="E7S0Q5"/>
<keyword evidence="5" id="KW-0804">Transcription</keyword>
<dbReference type="Pfam" id="PF04542">
    <property type="entry name" value="Sigma70_r2"/>
    <property type="match status" value="1"/>
</dbReference>
<dbReference type="EMBL" id="AEQP01000024">
    <property type="protein sequence ID" value="EFV93720.1"/>
    <property type="molecule type" value="Genomic_DNA"/>
</dbReference>
<dbReference type="NCBIfam" id="TIGR02937">
    <property type="entry name" value="sigma70-ECF"/>
    <property type="match status" value="1"/>
</dbReference>
<reference evidence="8 9" key="1">
    <citation type="submission" date="2010-12" db="EMBL/GenBank/DDBJ databases">
        <authorList>
            <person name="Muzny D."/>
            <person name="Qin X."/>
            <person name="Deng J."/>
            <person name="Jiang H."/>
            <person name="Liu Y."/>
            <person name="Qu J."/>
            <person name="Song X.-Z."/>
            <person name="Zhang L."/>
            <person name="Thornton R."/>
            <person name="Coyle M."/>
            <person name="Francisco L."/>
            <person name="Jackson L."/>
            <person name="Javaid M."/>
            <person name="Korchina V."/>
            <person name="Kovar C."/>
            <person name="Mata R."/>
            <person name="Mathew T."/>
            <person name="Ngo R."/>
            <person name="Nguyen L."/>
            <person name="Nguyen N."/>
            <person name="Okwuonu G."/>
            <person name="Ongeri F."/>
            <person name="Pham C."/>
            <person name="Simmons D."/>
            <person name="Wilczek-Boney K."/>
            <person name="Hale W."/>
            <person name="Jakkamsetti A."/>
            <person name="Pham P."/>
            <person name="Ruth R."/>
            <person name="San Lucas F."/>
            <person name="Warren J."/>
            <person name="Zhang J."/>
            <person name="Zhao Z."/>
            <person name="Zhou C."/>
            <person name="Zhu D."/>
            <person name="Lee S."/>
            <person name="Bess C."/>
            <person name="Blankenburg K."/>
            <person name="Forbes L."/>
            <person name="Fu Q."/>
            <person name="Gubbala S."/>
            <person name="Hirani K."/>
            <person name="Jayaseelan J.C."/>
            <person name="Lara F."/>
            <person name="Munidasa M."/>
            <person name="Palculict T."/>
            <person name="Patil S."/>
            <person name="Pu L.-L."/>
            <person name="Saada N."/>
            <person name="Tang L."/>
            <person name="Weissenberger G."/>
            <person name="Zhu Y."/>
            <person name="Hemphill L."/>
            <person name="Shang Y."/>
            <person name="Youmans B."/>
            <person name="Ayvaz T."/>
            <person name="Ross M."/>
            <person name="Santibanez J."/>
            <person name="Aqrawi P."/>
            <person name="Gross S."/>
            <person name="Joshi V."/>
            <person name="Fowler G."/>
            <person name="Nazareth L."/>
            <person name="Reid J."/>
            <person name="Worley K."/>
            <person name="Petrosino J."/>
            <person name="Highlander S."/>
            <person name="Gibbs R."/>
        </authorList>
    </citation>
    <scope>NUCLEOTIDE SEQUENCE [LARGE SCALE GENOMIC DNA]</scope>
    <source>
        <strain evidence="8 9">ATCC 51599</strain>
    </source>
</reference>
<dbReference type="PANTHER" id="PTHR43133:SF8">
    <property type="entry name" value="RNA POLYMERASE SIGMA FACTOR HI_1459-RELATED"/>
    <property type="match status" value="1"/>
</dbReference>
<keyword evidence="3" id="KW-0731">Sigma factor</keyword>
<gene>
    <name evidence="8" type="ORF">HMPREF0551_2616</name>
</gene>
<dbReference type="CDD" id="cd06171">
    <property type="entry name" value="Sigma70_r4"/>
    <property type="match status" value="1"/>
</dbReference>
<dbReference type="STRING" id="887898.HMPREF0551_2616"/>
<dbReference type="HOGENOM" id="CLU_047691_2_0_4"/>
<sequence length="208" mass="23557">MPAMNATQQMAAFRPQMLSYATRQLGDDELAEDVVQDAFVAAFDRADAFRGEAALKTWVFAILKNKIADALRGRYRRQSREVSYAHDEDPEGDDLEALLFRADGHWEQDAGPGTLGSPEQLCTDREFWQVLQRCLDRLPGIQAQVFMMREHLGLSTQEISTQTQLTGNNINVMLYRARLKLQKCLQQNWLGDDAARSPRTRKTDGHAA</sequence>
<evidence type="ECO:0000259" key="7">
    <source>
        <dbReference type="Pfam" id="PF08281"/>
    </source>
</evidence>
<comment type="similarity">
    <text evidence="1">Belongs to the sigma-70 factor family. ECF subfamily.</text>
</comment>
<feature type="domain" description="RNA polymerase sigma-70 region 2" evidence="6">
    <location>
        <begin position="12"/>
        <end position="76"/>
    </location>
</feature>
<dbReference type="GO" id="GO:0006352">
    <property type="term" value="P:DNA-templated transcription initiation"/>
    <property type="evidence" value="ECO:0007669"/>
    <property type="project" value="InterPro"/>
</dbReference>
<evidence type="ECO:0000256" key="4">
    <source>
        <dbReference type="ARBA" id="ARBA00023125"/>
    </source>
</evidence>
<organism evidence="8 9">
    <name type="scientific">Lautropia mirabilis ATCC 51599</name>
    <dbReference type="NCBI Taxonomy" id="887898"/>
    <lineage>
        <taxon>Bacteria</taxon>
        <taxon>Pseudomonadati</taxon>
        <taxon>Pseudomonadota</taxon>
        <taxon>Betaproteobacteria</taxon>
        <taxon>Burkholderiales</taxon>
        <taxon>Burkholderiaceae</taxon>
        <taxon>Lautropia</taxon>
    </lineage>
</organism>
<dbReference type="InterPro" id="IPR014284">
    <property type="entry name" value="RNA_pol_sigma-70_dom"/>
</dbReference>
<dbReference type="InterPro" id="IPR013324">
    <property type="entry name" value="RNA_pol_sigma_r3/r4-like"/>
</dbReference>
<dbReference type="InterPro" id="IPR039425">
    <property type="entry name" value="RNA_pol_sigma-70-like"/>
</dbReference>
<keyword evidence="4" id="KW-0238">DNA-binding</keyword>